<reference evidence="2 3" key="1">
    <citation type="submission" date="2020-07" db="EMBL/GenBank/DDBJ databases">
        <title>Taxonomic revisions and descriptions of new bacterial species based on genomic comparisons in the high-G+C-content subgroup of the family Alcaligenaceae.</title>
        <authorList>
            <person name="Szabo A."/>
            <person name="Felfoldi T."/>
        </authorList>
    </citation>
    <scope>NUCLEOTIDE SEQUENCE [LARGE SCALE GENOMIC DNA]</scope>
    <source>
        <strain evidence="2 3">DSM 25264</strain>
    </source>
</reference>
<gene>
    <name evidence="2" type="ORF">H0A68_07190</name>
</gene>
<evidence type="ECO:0000313" key="3">
    <source>
        <dbReference type="Proteomes" id="UP000580517"/>
    </source>
</evidence>
<feature type="domain" description="Endonuclease/exonuclease/phosphatase" evidence="1">
    <location>
        <begin position="37"/>
        <end position="251"/>
    </location>
</feature>
<keyword evidence="2" id="KW-0378">Hydrolase</keyword>
<dbReference type="Gene3D" id="3.60.10.10">
    <property type="entry name" value="Endonuclease/exonuclease/phosphatase"/>
    <property type="match status" value="1"/>
</dbReference>
<dbReference type="RefSeq" id="WP_129968605.1">
    <property type="nucleotide sequence ID" value="NZ_JACCEW010000002.1"/>
</dbReference>
<dbReference type="OrthoDB" id="9793162at2"/>
<keyword evidence="2" id="KW-0540">Nuclease</keyword>
<dbReference type="Proteomes" id="UP000580517">
    <property type="component" value="Unassembled WGS sequence"/>
</dbReference>
<evidence type="ECO:0000259" key="1">
    <source>
        <dbReference type="Pfam" id="PF03372"/>
    </source>
</evidence>
<proteinExistence type="predicted"/>
<dbReference type="PANTHER" id="PTHR14859:SF1">
    <property type="entry name" value="PGAP2-INTERACTING PROTEIN"/>
    <property type="match status" value="1"/>
</dbReference>
<keyword evidence="2" id="KW-0255">Endonuclease</keyword>
<dbReference type="GO" id="GO:0016020">
    <property type="term" value="C:membrane"/>
    <property type="evidence" value="ECO:0007669"/>
    <property type="project" value="GOC"/>
</dbReference>
<dbReference type="GO" id="GO:0004527">
    <property type="term" value="F:exonuclease activity"/>
    <property type="evidence" value="ECO:0007669"/>
    <property type="project" value="UniProtKB-KW"/>
</dbReference>
<dbReference type="GO" id="GO:0006506">
    <property type="term" value="P:GPI anchor biosynthetic process"/>
    <property type="evidence" value="ECO:0007669"/>
    <property type="project" value="TreeGrafter"/>
</dbReference>
<dbReference type="SUPFAM" id="SSF56219">
    <property type="entry name" value="DNase I-like"/>
    <property type="match status" value="1"/>
</dbReference>
<organism evidence="2 3">
    <name type="scientific">Allopusillimonas soli</name>
    <dbReference type="NCBI Taxonomy" id="659016"/>
    <lineage>
        <taxon>Bacteria</taxon>
        <taxon>Pseudomonadati</taxon>
        <taxon>Pseudomonadota</taxon>
        <taxon>Betaproteobacteria</taxon>
        <taxon>Burkholderiales</taxon>
        <taxon>Alcaligenaceae</taxon>
        <taxon>Allopusillimonas</taxon>
    </lineage>
</organism>
<name>A0A853F986_9BURK</name>
<dbReference type="InterPro" id="IPR036691">
    <property type="entry name" value="Endo/exonu/phosph_ase_sf"/>
</dbReference>
<dbReference type="InterPro" id="IPR005135">
    <property type="entry name" value="Endo/exonuclease/phosphatase"/>
</dbReference>
<accession>A0A853F986</accession>
<protein>
    <submittedName>
        <fullName evidence="2">Endonuclease/exonuclease/phosphatase family protein</fullName>
    </submittedName>
</protein>
<evidence type="ECO:0000313" key="2">
    <source>
        <dbReference type="EMBL" id="NYT36653.1"/>
    </source>
</evidence>
<comment type="caution">
    <text evidence="2">The sequence shown here is derived from an EMBL/GenBank/DDBJ whole genome shotgun (WGS) entry which is preliminary data.</text>
</comment>
<keyword evidence="2" id="KW-0269">Exonuclease</keyword>
<dbReference type="PANTHER" id="PTHR14859">
    <property type="entry name" value="CALCOFLUOR WHITE HYPERSENSITIVE PROTEIN PRECURSOR"/>
    <property type="match status" value="1"/>
</dbReference>
<dbReference type="AlphaFoldDB" id="A0A853F986"/>
<dbReference type="InterPro" id="IPR051916">
    <property type="entry name" value="GPI-anchor_lipid_remodeler"/>
</dbReference>
<dbReference type="Pfam" id="PF03372">
    <property type="entry name" value="Exo_endo_phos"/>
    <property type="match status" value="1"/>
</dbReference>
<keyword evidence="3" id="KW-1185">Reference proteome</keyword>
<dbReference type="EMBL" id="JACCEW010000002">
    <property type="protein sequence ID" value="NYT36653.1"/>
    <property type="molecule type" value="Genomic_DNA"/>
</dbReference>
<dbReference type="GO" id="GO:0004519">
    <property type="term" value="F:endonuclease activity"/>
    <property type="evidence" value="ECO:0007669"/>
    <property type="project" value="UniProtKB-KW"/>
</dbReference>
<sequence length="260" mass="29833">MTQSEFMAAEETPLRLKILTVNTHKGFTTFNRRFILHELRDAIRATEADIVFLQEVLGAHHRHAEKLARWPATSQYEFLADSIWPQFAYGRNAVYPHGHHGNAVLSKFPIAHYENIDISVGTHEKRGMLHCVVQPPGHDNPVHLICVHMGLRERHRRQQVSALCCHIDERVPQDAPLIIAGDFNDWRQVAQHSLVRHCGLHEVFRVCRGKVARTFPARVPLLRLDRIYVRNVRHYDAVALSARPWSHLSDHAPLAVELAL</sequence>